<reference evidence="1 2" key="1">
    <citation type="journal article" date="2018" name="Front. Plant Sci.">
        <title>Red Clover (Trifolium pratense) and Zigzag Clover (T. medium) - A Picture of Genomic Similarities and Differences.</title>
        <authorList>
            <person name="Dluhosova J."/>
            <person name="Istvanek J."/>
            <person name="Nedelnik J."/>
            <person name="Repkova J."/>
        </authorList>
    </citation>
    <scope>NUCLEOTIDE SEQUENCE [LARGE SCALE GENOMIC DNA]</scope>
    <source>
        <strain evidence="2">cv. 10/8</strain>
        <tissue evidence="1">Leaf</tissue>
    </source>
</reference>
<proteinExistence type="predicted"/>
<evidence type="ECO:0000313" key="1">
    <source>
        <dbReference type="EMBL" id="MCI31793.1"/>
    </source>
</evidence>
<dbReference type="AlphaFoldDB" id="A0A392R5D5"/>
<accession>A0A392R5D5</accession>
<keyword evidence="2" id="KW-1185">Reference proteome</keyword>
<name>A0A392R5D5_9FABA</name>
<evidence type="ECO:0000313" key="2">
    <source>
        <dbReference type="Proteomes" id="UP000265520"/>
    </source>
</evidence>
<organism evidence="1 2">
    <name type="scientific">Trifolium medium</name>
    <dbReference type="NCBI Taxonomy" id="97028"/>
    <lineage>
        <taxon>Eukaryota</taxon>
        <taxon>Viridiplantae</taxon>
        <taxon>Streptophyta</taxon>
        <taxon>Embryophyta</taxon>
        <taxon>Tracheophyta</taxon>
        <taxon>Spermatophyta</taxon>
        <taxon>Magnoliopsida</taxon>
        <taxon>eudicotyledons</taxon>
        <taxon>Gunneridae</taxon>
        <taxon>Pentapetalae</taxon>
        <taxon>rosids</taxon>
        <taxon>fabids</taxon>
        <taxon>Fabales</taxon>
        <taxon>Fabaceae</taxon>
        <taxon>Papilionoideae</taxon>
        <taxon>50 kb inversion clade</taxon>
        <taxon>NPAAA clade</taxon>
        <taxon>Hologalegina</taxon>
        <taxon>IRL clade</taxon>
        <taxon>Trifolieae</taxon>
        <taxon>Trifolium</taxon>
    </lineage>
</organism>
<dbReference type="EMBL" id="LXQA010190148">
    <property type="protein sequence ID" value="MCI31793.1"/>
    <property type="molecule type" value="Genomic_DNA"/>
</dbReference>
<protein>
    <submittedName>
        <fullName evidence="1">Uncharacterized protein</fullName>
    </submittedName>
</protein>
<dbReference type="Proteomes" id="UP000265520">
    <property type="component" value="Unassembled WGS sequence"/>
</dbReference>
<sequence>MLAQRRLARVGEQKQIVHVFLARTSELSRYASLWLAQRPLKNRHARCGSLTSSLSDHSRT</sequence>
<comment type="caution">
    <text evidence="1">The sequence shown here is derived from an EMBL/GenBank/DDBJ whole genome shotgun (WGS) entry which is preliminary data.</text>
</comment>